<gene>
    <name evidence="3" type="ORF">D187_000379</name>
</gene>
<dbReference type="Gene3D" id="3.40.50.720">
    <property type="entry name" value="NAD(P)-binding Rossmann-like Domain"/>
    <property type="match status" value="1"/>
</dbReference>
<dbReference type="InterPro" id="IPR011032">
    <property type="entry name" value="GroES-like_sf"/>
</dbReference>
<accession>S9QUF4</accession>
<keyword evidence="4" id="KW-1185">Reference proteome</keyword>
<evidence type="ECO:0000313" key="4">
    <source>
        <dbReference type="Proteomes" id="UP000011682"/>
    </source>
</evidence>
<sequence length="326" mass="34686">MKTMNAIVQPAYGSVEVLRFEEVERPELGDGEVRVRVHAAAVCQGDVHLLTGTPYLVRLVFGLLRPKRRIAGQEMAGTVEEVGPHVTALKPGDEVYGQVPGGAFAEYVCAPADLFAPKPANLTFEQAAAVPISGMTALQGLRDVGQLKPGQKVLINGASGGVGTFAVQIAKALGAEVTAVCSTRHVDKVRSLGADRVIDYTREDFTRGPERYDVMLDLVGNRPVSDCRAVLAPKGVFVSSAGSPGGNWIGPVVWILGVMLAGMFGSQRMTSLMARPRREDLLVLRSLIEAGKVTPVIEQRYALRETAAALSHVAEGHAQGKTVIVV</sequence>
<organism evidence="3 4">
    <name type="scientific">Cystobacter fuscus (strain ATCC 25194 / DSM 2262 / NBRC 100088 / M29)</name>
    <dbReference type="NCBI Taxonomy" id="1242864"/>
    <lineage>
        <taxon>Bacteria</taxon>
        <taxon>Pseudomonadati</taxon>
        <taxon>Myxococcota</taxon>
        <taxon>Myxococcia</taxon>
        <taxon>Myxococcales</taxon>
        <taxon>Cystobacterineae</taxon>
        <taxon>Archangiaceae</taxon>
        <taxon>Cystobacter</taxon>
    </lineage>
</organism>
<dbReference type="Proteomes" id="UP000011682">
    <property type="component" value="Unassembled WGS sequence"/>
</dbReference>
<dbReference type="SUPFAM" id="SSF51735">
    <property type="entry name" value="NAD(P)-binding Rossmann-fold domains"/>
    <property type="match status" value="1"/>
</dbReference>
<dbReference type="AlphaFoldDB" id="S9QUF4"/>
<dbReference type="eggNOG" id="COG0604">
    <property type="taxonomic scope" value="Bacteria"/>
</dbReference>
<dbReference type="Pfam" id="PF13602">
    <property type="entry name" value="ADH_zinc_N_2"/>
    <property type="match status" value="1"/>
</dbReference>
<dbReference type="PROSITE" id="PS01162">
    <property type="entry name" value="QOR_ZETA_CRYSTAL"/>
    <property type="match status" value="1"/>
</dbReference>
<dbReference type="InterPro" id="IPR050700">
    <property type="entry name" value="YIM1/Zinc_Alcohol_DH_Fams"/>
</dbReference>
<dbReference type="Pfam" id="PF08240">
    <property type="entry name" value="ADH_N"/>
    <property type="match status" value="1"/>
</dbReference>
<dbReference type="GO" id="GO:0008270">
    <property type="term" value="F:zinc ion binding"/>
    <property type="evidence" value="ECO:0007669"/>
    <property type="project" value="InterPro"/>
</dbReference>
<dbReference type="InterPro" id="IPR013154">
    <property type="entry name" value="ADH-like_N"/>
</dbReference>
<dbReference type="RefSeq" id="WP_002627041.1">
    <property type="nucleotide sequence ID" value="NZ_ANAH02000001.1"/>
</dbReference>
<reference evidence="3" key="1">
    <citation type="submission" date="2013-05" db="EMBL/GenBank/DDBJ databases">
        <title>Genome assembly of Cystobacter fuscus DSM 2262.</title>
        <authorList>
            <person name="Sharma G."/>
            <person name="Khatri I."/>
            <person name="Kaur C."/>
            <person name="Mayilraj S."/>
            <person name="Subramanian S."/>
        </authorList>
    </citation>
    <scope>NUCLEOTIDE SEQUENCE [LARGE SCALE GENOMIC DNA]</scope>
    <source>
        <strain evidence="3">DSM 2262</strain>
    </source>
</reference>
<dbReference type="GO" id="GO:0016491">
    <property type="term" value="F:oxidoreductase activity"/>
    <property type="evidence" value="ECO:0007669"/>
    <property type="project" value="UniProtKB-KW"/>
</dbReference>
<proteinExistence type="predicted"/>
<dbReference type="InterPro" id="IPR020843">
    <property type="entry name" value="ER"/>
</dbReference>
<dbReference type="Gene3D" id="3.90.180.10">
    <property type="entry name" value="Medium-chain alcohol dehydrogenases, catalytic domain"/>
    <property type="match status" value="1"/>
</dbReference>
<evidence type="ECO:0000259" key="2">
    <source>
        <dbReference type="SMART" id="SM00829"/>
    </source>
</evidence>
<keyword evidence="1" id="KW-0560">Oxidoreductase</keyword>
<protein>
    <submittedName>
        <fullName evidence="3">Zinc-containing alcohol dehydrogenase / quinone oxidoreductase</fullName>
    </submittedName>
</protein>
<dbReference type="PANTHER" id="PTHR11695:SF294">
    <property type="entry name" value="RETICULON-4-INTERACTING PROTEIN 1, MITOCHONDRIAL"/>
    <property type="match status" value="1"/>
</dbReference>
<dbReference type="SMART" id="SM00829">
    <property type="entry name" value="PKS_ER"/>
    <property type="match status" value="1"/>
</dbReference>
<dbReference type="SUPFAM" id="SSF50129">
    <property type="entry name" value="GroES-like"/>
    <property type="match status" value="1"/>
</dbReference>
<dbReference type="CDD" id="cd08267">
    <property type="entry name" value="MDR1"/>
    <property type="match status" value="1"/>
</dbReference>
<dbReference type="InterPro" id="IPR002364">
    <property type="entry name" value="Quin_OxRdtase/zeta-crystal_CS"/>
</dbReference>
<dbReference type="InterPro" id="IPR036291">
    <property type="entry name" value="NAD(P)-bd_dom_sf"/>
</dbReference>
<dbReference type="PANTHER" id="PTHR11695">
    <property type="entry name" value="ALCOHOL DEHYDROGENASE RELATED"/>
    <property type="match status" value="1"/>
</dbReference>
<comment type="caution">
    <text evidence="3">The sequence shown here is derived from an EMBL/GenBank/DDBJ whole genome shotgun (WGS) entry which is preliminary data.</text>
</comment>
<evidence type="ECO:0000313" key="3">
    <source>
        <dbReference type="EMBL" id="EPX64954.1"/>
    </source>
</evidence>
<dbReference type="EMBL" id="ANAH02000001">
    <property type="protein sequence ID" value="EPX64954.1"/>
    <property type="molecule type" value="Genomic_DNA"/>
</dbReference>
<evidence type="ECO:0000256" key="1">
    <source>
        <dbReference type="ARBA" id="ARBA00023002"/>
    </source>
</evidence>
<feature type="domain" description="Enoyl reductase (ER)" evidence="2">
    <location>
        <begin position="13"/>
        <end position="324"/>
    </location>
</feature>
<name>S9QUF4_CYSF2</name>